<dbReference type="Proteomes" id="UP000262825">
    <property type="component" value="Unassembled WGS sequence"/>
</dbReference>
<evidence type="ECO:0000256" key="4">
    <source>
        <dbReference type="ARBA" id="ARBA00022786"/>
    </source>
</evidence>
<evidence type="ECO:0000313" key="8">
    <source>
        <dbReference type="Proteomes" id="UP000262825"/>
    </source>
</evidence>
<dbReference type="SMART" id="SM01337">
    <property type="entry name" value="APC10"/>
    <property type="match status" value="1"/>
</dbReference>
<dbReference type="EMBL" id="UFAJ01000248">
    <property type="protein sequence ID" value="SSD59993.1"/>
    <property type="molecule type" value="Genomic_DNA"/>
</dbReference>
<evidence type="ECO:0000256" key="3">
    <source>
        <dbReference type="ARBA" id="ARBA00022776"/>
    </source>
</evidence>
<keyword evidence="8" id="KW-1185">Reference proteome</keyword>
<sequence length="281" mass="32083">MDYCDSDDHIVALIKNSIPDLISVYKTEANKGILSTSTMSLDEKDPKLLSILNDPQVPQKNDTEKVADVNIAFLNTVIKPNSYIQTEDGKVFSPEAAIERYINGVKYFQKDFSLVDVTNLGFWRATSQKSSAPVKNIYDDNPTTYWQSDGVLPHVIEIDFSKRMEISIMALFFSYSLDESYSPFELSVYAGHNSFDMTHLKTLEMENVNGWVLLKFNNNRLGDNLLKCKYAKFTIKSNHQNGKDAHLRGIKFLSPRHNEYTDMIVEAPYSSFKLQSEAFIR</sequence>
<dbReference type="GO" id="GO:0031145">
    <property type="term" value="P:anaphase-promoting complex-dependent catabolic process"/>
    <property type="evidence" value="ECO:0007669"/>
    <property type="project" value="InterPro"/>
</dbReference>
<proteinExistence type="inferred from homology"/>
<dbReference type="Gene3D" id="2.60.120.260">
    <property type="entry name" value="Galactose-binding domain-like"/>
    <property type="match status" value="1"/>
</dbReference>
<protein>
    <recommendedName>
        <fullName evidence="6">DOC domain-containing protein</fullName>
    </recommendedName>
</protein>
<name>A0A376B5Q1_9ASCO</name>
<dbReference type="CDD" id="cd08366">
    <property type="entry name" value="APC10"/>
    <property type="match status" value="1"/>
</dbReference>
<accession>A0A376B5Q1</accession>
<dbReference type="PANTHER" id="PTHR12936:SF0">
    <property type="entry name" value="ANAPHASE-PROMOTING COMPLEX SUBUNIT 10"/>
    <property type="match status" value="1"/>
</dbReference>
<dbReference type="GO" id="GO:0051301">
    <property type="term" value="P:cell division"/>
    <property type="evidence" value="ECO:0007669"/>
    <property type="project" value="UniProtKB-KW"/>
</dbReference>
<reference evidence="8" key="1">
    <citation type="submission" date="2018-06" db="EMBL/GenBank/DDBJ databases">
        <authorList>
            <person name="Guldener U."/>
        </authorList>
    </citation>
    <scope>NUCLEOTIDE SEQUENCE [LARGE SCALE GENOMIC DNA]</scope>
    <source>
        <strain evidence="8">UTAD17</strain>
    </source>
</reference>
<keyword evidence="2" id="KW-0132">Cell division</keyword>
<evidence type="ECO:0000313" key="7">
    <source>
        <dbReference type="EMBL" id="SSD59993.1"/>
    </source>
</evidence>
<feature type="domain" description="DOC" evidence="6">
    <location>
        <begin position="93"/>
        <end position="279"/>
    </location>
</feature>
<dbReference type="InterPro" id="IPR004939">
    <property type="entry name" value="APC_su10/DOC_dom"/>
</dbReference>
<keyword evidence="4" id="KW-0833">Ubl conjugation pathway</keyword>
<dbReference type="AlphaFoldDB" id="A0A376B5Q1"/>
<dbReference type="GO" id="GO:0005680">
    <property type="term" value="C:anaphase-promoting complex"/>
    <property type="evidence" value="ECO:0007669"/>
    <property type="project" value="InterPro"/>
</dbReference>
<evidence type="ECO:0000256" key="2">
    <source>
        <dbReference type="ARBA" id="ARBA00022618"/>
    </source>
</evidence>
<dbReference type="VEuPathDB" id="FungiDB:SCODWIG_01754"/>
<keyword evidence="3" id="KW-0498">Mitosis</keyword>
<evidence type="ECO:0000256" key="5">
    <source>
        <dbReference type="ARBA" id="ARBA00023306"/>
    </source>
</evidence>
<dbReference type="SUPFAM" id="SSF49785">
    <property type="entry name" value="Galactose-binding domain-like"/>
    <property type="match status" value="1"/>
</dbReference>
<comment type="similarity">
    <text evidence="1">Belongs to the APC10 family.</text>
</comment>
<dbReference type="GO" id="GO:0070979">
    <property type="term" value="P:protein K11-linked ubiquitination"/>
    <property type="evidence" value="ECO:0007669"/>
    <property type="project" value="TreeGrafter"/>
</dbReference>
<keyword evidence="5" id="KW-0131">Cell cycle</keyword>
<dbReference type="PROSITE" id="PS51284">
    <property type="entry name" value="DOC"/>
    <property type="match status" value="1"/>
</dbReference>
<gene>
    <name evidence="7" type="ORF">SCODWIG_01754</name>
</gene>
<dbReference type="PANTHER" id="PTHR12936">
    <property type="entry name" value="ANAPHASE-PROMOTING COMPLEX 10"/>
    <property type="match status" value="1"/>
</dbReference>
<dbReference type="InterPro" id="IPR016901">
    <property type="entry name" value="APC10/Doc1"/>
</dbReference>
<evidence type="ECO:0000259" key="6">
    <source>
        <dbReference type="PROSITE" id="PS51284"/>
    </source>
</evidence>
<dbReference type="Pfam" id="PF03256">
    <property type="entry name" value="ANAPC10"/>
    <property type="match status" value="1"/>
</dbReference>
<evidence type="ECO:0000256" key="1">
    <source>
        <dbReference type="ARBA" id="ARBA00006762"/>
    </source>
</evidence>
<organism evidence="7 8">
    <name type="scientific">Saccharomycodes ludwigii</name>
    <dbReference type="NCBI Taxonomy" id="36035"/>
    <lineage>
        <taxon>Eukaryota</taxon>
        <taxon>Fungi</taxon>
        <taxon>Dikarya</taxon>
        <taxon>Ascomycota</taxon>
        <taxon>Saccharomycotina</taxon>
        <taxon>Saccharomycetes</taxon>
        <taxon>Saccharomycodales</taxon>
        <taxon>Saccharomycodaceae</taxon>
        <taxon>Saccharomycodes</taxon>
    </lineage>
</organism>
<dbReference type="InterPro" id="IPR008979">
    <property type="entry name" value="Galactose-bd-like_sf"/>
</dbReference>